<dbReference type="Proteomes" id="UP000789920">
    <property type="component" value="Unassembled WGS sequence"/>
</dbReference>
<dbReference type="EMBL" id="CAJVQC010088252">
    <property type="protein sequence ID" value="CAG8823972.1"/>
    <property type="molecule type" value="Genomic_DNA"/>
</dbReference>
<reference evidence="1" key="1">
    <citation type="submission" date="2021-06" db="EMBL/GenBank/DDBJ databases">
        <authorList>
            <person name="Kallberg Y."/>
            <person name="Tangrot J."/>
            <person name="Rosling A."/>
        </authorList>
    </citation>
    <scope>NUCLEOTIDE SEQUENCE</scope>
    <source>
        <strain evidence="1">MA461A</strain>
    </source>
</reference>
<sequence length="204" mass="23271">MSELLSVNKPQEMTASVVNEEIDDSWFKTADNLLIEDDVTLDYKLTSAEDVEFFNLLEADSLKYTEKISGQQEEEKQQPQQGNETFLRDFKGDVSEQVEETKMLQEQIDTETKLSEVPVYKFDKNDTGLLPEEIETHTVDENDTGLLSEEIETHTVDENDTGPLPEEIETHTVDENDTVNESFNDDVIVLEDDELIDNDNIDDG</sequence>
<evidence type="ECO:0000313" key="2">
    <source>
        <dbReference type="Proteomes" id="UP000789920"/>
    </source>
</evidence>
<organism evidence="1 2">
    <name type="scientific">Racocetra persica</name>
    <dbReference type="NCBI Taxonomy" id="160502"/>
    <lineage>
        <taxon>Eukaryota</taxon>
        <taxon>Fungi</taxon>
        <taxon>Fungi incertae sedis</taxon>
        <taxon>Mucoromycota</taxon>
        <taxon>Glomeromycotina</taxon>
        <taxon>Glomeromycetes</taxon>
        <taxon>Diversisporales</taxon>
        <taxon>Gigasporaceae</taxon>
        <taxon>Racocetra</taxon>
    </lineage>
</organism>
<protein>
    <submittedName>
        <fullName evidence="1">30295_t:CDS:1</fullName>
    </submittedName>
</protein>
<comment type="caution">
    <text evidence="1">The sequence shown here is derived from an EMBL/GenBank/DDBJ whole genome shotgun (WGS) entry which is preliminary data.</text>
</comment>
<keyword evidence="2" id="KW-1185">Reference proteome</keyword>
<accession>A0ACA9S3Q9</accession>
<name>A0ACA9S3Q9_9GLOM</name>
<feature type="non-terminal residue" evidence="1">
    <location>
        <position position="204"/>
    </location>
</feature>
<proteinExistence type="predicted"/>
<gene>
    <name evidence="1" type="ORF">RPERSI_LOCUS26140</name>
</gene>
<evidence type="ECO:0000313" key="1">
    <source>
        <dbReference type="EMBL" id="CAG8823972.1"/>
    </source>
</evidence>